<feature type="transmembrane region" description="Helical" evidence="1">
    <location>
        <begin position="6"/>
        <end position="23"/>
    </location>
</feature>
<organism evidence="2 3">
    <name type="scientific">Rossellomorea pakistanensis</name>
    <dbReference type="NCBI Taxonomy" id="992288"/>
    <lineage>
        <taxon>Bacteria</taxon>
        <taxon>Bacillati</taxon>
        <taxon>Bacillota</taxon>
        <taxon>Bacilli</taxon>
        <taxon>Bacillales</taxon>
        <taxon>Bacillaceae</taxon>
        <taxon>Rossellomorea</taxon>
    </lineage>
</organism>
<protein>
    <submittedName>
        <fullName evidence="2">Uncharacterized protein</fullName>
    </submittedName>
</protein>
<dbReference type="RefSeq" id="WP_205167910.1">
    <property type="nucleotide sequence ID" value="NZ_JAFBDZ010000001.1"/>
</dbReference>
<proteinExistence type="predicted"/>
<evidence type="ECO:0000313" key="3">
    <source>
        <dbReference type="Proteomes" id="UP001646157"/>
    </source>
</evidence>
<evidence type="ECO:0000313" key="2">
    <source>
        <dbReference type="EMBL" id="MBM7583658.1"/>
    </source>
</evidence>
<sequence length="166" mass="19516">MRKLNWLLYGTIVVCIIIGLFSFRKITKDTYDGMSIIPEQHKDIPLFEGLEPNEHQYIVDGNQWIDIYKFYKVELPKFGWKLKYIDTALNVQVPENDGGGFYSHWRKEGFDGELWISAGFNSLEDQTVVIFDKTPIYNSSIWIHHVPENICIYENLLDENCTEMKE</sequence>
<dbReference type="EMBL" id="JAFBDZ010000001">
    <property type="protein sequence ID" value="MBM7583658.1"/>
    <property type="molecule type" value="Genomic_DNA"/>
</dbReference>
<reference evidence="2 3" key="1">
    <citation type="submission" date="2021-01" db="EMBL/GenBank/DDBJ databases">
        <title>Genomic Encyclopedia of Type Strains, Phase IV (KMG-IV): sequencing the most valuable type-strain genomes for metagenomic binning, comparative biology and taxonomic classification.</title>
        <authorList>
            <person name="Goeker M."/>
        </authorList>
    </citation>
    <scope>NUCLEOTIDE SEQUENCE [LARGE SCALE GENOMIC DNA]</scope>
    <source>
        <strain evidence="2 3">DSM 24834</strain>
    </source>
</reference>
<keyword evidence="1" id="KW-0812">Transmembrane</keyword>
<comment type="caution">
    <text evidence="2">The sequence shown here is derived from an EMBL/GenBank/DDBJ whole genome shotgun (WGS) entry which is preliminary data.</text>
</comment>
<dbReference type="Proteomes" id="UP001646157">
    <property type="component" value="Unassembled WGS sequence"/>
</dbReference>
<accession>A0ABS2N735</accession>
<evidence type="ECO:0000256" key="1">
    <source>
        <dbReference type="SAM" id="Phobius"/>
    </source>
</evidence>
<keyword evidence="1" id="KW-0472">Membrane</keyword>
<keyword evidence="3" id="KW-1185">Reference proteome</keyword>
<keyword evidence="1" id="KW-1133">Transmembrane helix</keyword>
<name>A0ABS2N735_9BACI</name>
<gene>
    <name evidence="2" type="ORF">JOC86_000195</name>
</gene>